<keyword evidence="3" id="KW-1185">Reference proteome</keyword>
<dbReference type="AlphaFoldDB" id="A0A8H9HNI2"/>
<reference evidence="1 3" key="2">
    <citation type="submission" date="2020-02" db="EMBL/GenBank/DDBJ databases">
        <title>Whole genome shotgun sequence of Streptomyces gougerotii NBRC 13043.</title>
        <authorList>
            <person name="Ichikawa N."/>
            <person name="Komaki H."/>
            <person name="Tamura T."/>
        </authorList>
    </citation>
    <scope>NUCLEOTIDE SEQUENCE [LARGE SCALE GENOMIC DNA]</scope>
    <source>
        <strain evidence="1 3">NBRC 13043</strain>
    </source>
</reference>
<accession>A0A8H9HNI2</accession>
<evidence type="ECO:0000313" key="3">
    <source>
        <dbReference type="Proteomes" id="UP000480804"/>
    </source>
</evidence>
<reference evidence="2" key="3">
    <citation type="submission" date="2020-09" db="EMBL/GenBank/DDBJ databases">
        <authorList>
            <person name="Sun Q."/>
            <person name="Ohkuma M."/>
        </authorList>
    </citation>
    <scope>NUCLEOTIDE SEQUENCE</scope>
    <source>
        <strain evidence="2">JCM 4136</strain>
    </source>
</reference>
<dbReference type="EMBL" id="BMSC01000010">
    <property type="protein sequence ID" value="GGU77491.1"/>
    <property type="molecule type" value="Genomic_DNA"/>
</dbReference>
<comment type="caution">
    <text evidence="2">The sequence shown here is derived from an EMBL/GenBank/DDBJ whole genome shotgun (WGS) entry which is preliminary data.</text>
</comment>
<reference evidence="2" key="1">
    <citation type="journal article" date="2014" name="Int. J. Syst. Evol. Microbiol.">
        <title>Complete genome sequence of Corynebacterium casei LMG S-19264T (=DSM 44701T), isolated from a smear-ripened cheese.</title>
        <authorList>
            <consortium name="US DOE Joint Genome Institute (JGI-PGF)"/>
            <person name="Walter F."/>
            <person name="Albersmeier A."/>
            <person name="Kalinowski J."/>
            <person name="Ruckert C."/>
        </authorList>
    </citation>
    <scope>NUCLEOTIDE SEQUENCE</scope>
    <source>
        <strain evidence="2">JCM 4136</strain>
    </source>
</reference>
<evidence type="ECO:0000313" key="1">
    <source>
        <dbReference type="EMBL" id="GFH80192.1"/>
    </source>
</evidence>
<sequence>MRAEAPVHRWPDVGRMVDWRSADALVLTADSVLNRAVEAPPARELVEERSRRLRRGLGEWCEVFAGATHPGARALVRAGRRRVSRPEGGGGEENAWLVLRQVAALVRGFHDLAVRLRGHEGAESP</sequence>
<protein>
    <submittedName>
        <fullName evidence="2">Uncharacterized protein</fullName>
    </submittedName>
</protein>
<dbReference type="Proteomes" id="UP000660975">
    <property type="component" value="Unassembled WGS sequence"/>
</dbReference>
<dbReference type="Proteomes" id="UP000480804">
    <property type="component" value="Unassembled WGS sequence"/>
</dbReference>
<gene>
    <name evidence="2" type="ORF">GCM10010227_34590</name>
    <name evidence="1" type="ORF">Sgou_48620</name>
</gene>
<evidence type="ECO:0000313" key="2">
    <source>
        <dbReference type="EMBL" id="GGU77491.1"/>
    </source>
</evidence>
<organism evidence="2 4">
    <name type="scientific">Streptomyces gougerotii</name>
    <dbReference type="NCBI Taxonomy" id="53448"/>
    <lineage>
        <taxon>Bacteria</taxon>
        <taxon>Bacillati</taxon>
        <taxon>Actinomycetota</taxon>
        <taxon>Actinomycetes</taxon>
        <taxon>Kitasatosporales</taxon>
        <taxon>Streptomycetaceae</taxon>
        <taxon>Streptomyces</taxon>
        <taxon>Streptomyces diastaticus group</taxon>
    </lineage>
</organism>
<evidence type="ECO:0000313" key="4">
    <source>
        <dbReference type="Proteomes" id="UP000660975"/>
    </source>
</evidence>
<name>A0A8H9HNI2_9ACTN</name>
<proteinExistence type="predicted"/>
<dbReference type="EMBL" id="BLLO01000025">
    <property type="protein sequence ID" value="GFH80192.1"/>
    <property type="molecule type" value="Genomic_DNA"/>
</dbReference>